<accession>A0A915EIT9</accession>
<dbReference type="Proteomes" id="UP000887574">
    <property type="component" value="Unplaced"/>
</dbReference>
<reference evidence="2" key="1">
    <citation type="submission" date="2022-11" db="UniProtKB">
        <authorList>
            <consortium name="WormBaseParasite"/>
        </authorList>
    </citation>
    <scope>IDENTIFICATION</scope>
</reference>
<organism evidence="1 2">
    <name type="scientific">Ditylenchus dipsaci</name>
    <dbReference type="NCBI Taxonomy" id="166011"/>
    <lineage>
        <taxon>Eukaryota</taxon>
        <taxon>Metazoa</taxon>
        <taxon>Ecdysozoa</taxon>
        <taxon>Nematoda</taxon>
        <taxon>Chromadorea</taxon>
        <taxon>Rhabditida</taxon>
        <taxon>Tylenchina</taxon>
        <taxon>Tylenchomorpha</taxon>
        <taxon>Sphaerularioidea</taxon>
        <taxon>Anguinidae</taxon>
        <taxon>Anguininae</taxon>
        <taxon>Ditylenchus</taxon>
    </lineage>
</organism>
<protein>
    <submittedName>
        <fullName evidence="2">Uncharacterized protein</fullName>
    </submittedName>
</protein>
<keyword evidence="1" id="KW-1185">Reference proteome</keyword>
<proteinExistence type="predicted"/>
<evidence type="ECO:0000313" key="2">
    <source>
        <dbReference type="WBParaSite" id="jg6449"/>
    </source>
</evidence>
<sequence length="231" mass="26665">MTSSKRTCGSRSELAKIKDPEELERKLLLIKEPHMCHVCLVPTPDCVKHMRNGWSWNEDYKTWQRQNKGKTVEGNESDDRELLRHHHLRRMQEYQVAYGIHATVEIGHLMILLDALQKSTPDKKVQILMAFVQELGHFPVSAAHKLEDAKFAGFFENSPEPRRQLKRRPEDELHVKIAELIDDIKSIDKLLASQHPETYNNDDGQDCQCVPPPKISVAITGSGFRFWTNAY</sequence>
<dbReference type="AlphaFoldDB" id="A0A915EIT9"/>
<evidence type="ECO:0000313" key="1">
    <source>
        <dbReference type="Proteomes" id="UP000887574"/>
    </source>
</evidence>
<dbReference type="WBParaSite" id="jg6449">
    <property type="protein sequence ID" value="jg6449"/>
    <property type="gene ID" value="jg6449"/>
</dbReference>
<name>A0A915EIT9_9BILA</name>